<protein>
    <recommendedName>
        <fullName evidence="1">NrS-1 polymerase-like helicase domain-containing protein</fullName>
    </recommendedName>
</protein>
<dbReference type="EMBL" id="SNRW01006179">
    <property type="protein sequence ID" value="KAA6383569.1"/>
    <property type="molecule type" value="Genomic_DNA"/>
</dbReference>
<dbReference type="InterPro" id="IPR045455">
    <property type="entry name" value="NrS-1_pol-like_helicase"/>
</dbReference>
<comment type="caution">
    <text evidence="2">The sequence shown here is derived from an EMBL/GenBank/DDBJ whole genome shotgun (WGS) entry which is preliminary data.</text>
</comment>
<reference evidence="2 3" key="1">
    <citation type="submission" date="2019-03" db="EMBL/GenBank/DDBJ databases">
        <title>Single cell metagenomics reveals metabolic interactions within the superorganism composed of flagellate Streblomastix strix and complex community of Bacteroidetes bacteria on its surface.</title>
        <authorList>
            <person name="Treitli S.C."/>
            <person name="Kolisko M."/>
            <person name="Husnik F."/>
            <person name="Keeling P."/>
            <person name="Hampl V."/>
        </authorList>
    </citation>
    <scope>NUCLEOTIDE SEQUENCE [LARGE SCALE GENOMIC DNA]</scope>
    <source>
        <strain evidence="2">ST1C</strain>
    </source>
</reference>
<accession>A0A5J4VMM5</accession>
<organism evidence="2 3">
    <name type="scientific">Streblomastix strix</name>
    <dbReference type="NCBI Taxonomy" id="222440"/>
    <lineage>
        <taxon>Eukaryota</taxon>
        <taxon>Metamonada</taxon>
        <taxon>Preaxostyla</taxon>
        <taxon>Oxymonadida</taxon>
        <taxon>Streblomastigidae</taxon>
        <taxon>Streblomastix</taxon>
    </lineage>
</organism>
<name>A0A5J4VMM5_9EUKA</name>
<dbReference type="Proteomes" id="UP000324800">
    <property type="component" value="Unassembled WGS sequence"/>
</dbReference>
<sequence>MPACRVGHPKIDPLSVEKEKQETNAKRLTDVDNGLADIGADGKVITKTKVKNIKIDDTEINYEYITIWFASIFLQVKLKIGTIMNSIGQSGCGKSFAIETIYELLGIFAFKNVDEIKKIFGKFNTLTAAAILINFNEISDASDSFNLQHKMKSVITQSSGIIERKGIDSVESEIWSNFICTCNDVNAIPAEKGNRRTLDIQGFDAEDFIVQASRKTDVAYNEQLERQYTGLNKVD</sequence>
<dbReference type="InterPro" id="IPR027417">
    <property type="entry name" value="P-loop_NTPase"/>
</dbReference>
<dbReference type="OrthoDB" id="112502at2759"/>
<dbReference type="AlphaFoldDB" id="A0A5J4VMM5"/>
<gene>
    <name evidence="2" type="ORF">EZS28_020906</name>
</gene>
<dbReference type="Pfam" id="PF19263">
    <property type="entry name" value="DUF5906"/>
    <property type="match status" value="1"/>
</dbReference>
<dbReference type="SUPFAM" id="SSF52540">
    <property type="entry name" value="P-loop containing nucleoside triphosphate hydrolases"/>
    <property type="match status" value="1"/>
</dbReference>
<feature type="domain" description="NrS-1 polymerase-like helicase" evidence="1">
    <location>
        <begin position="87"/>
        <end position="196"/>
    </location>
</feature>
<evidence type="ECO:0000313" key="3">
    <source>
        <dbReference type="Proteomes" id="UP000324800"/>
    </source>
</evidence>
<evidence type="ECO:0000313" key="2">
    <source>
        <dbReference type="EMBL" id="KAA6383569.1"/>
    </source>
</evidence>
<proteinExistence type="predicted"/>
<evidence type="ECO:0000259" key="1">
    <source>
        <dbReference type="Pfam" id="PF19263"/>
    </source>
</evidence>